<protein>
    <recommendedName>
        <fullName evidence="5">ATPase</fullName>
    </recommendedName>
</protein>
<feature type="domain" description="AAA" evidence="1">
    <location>
        <begin position="42"/>
        <end position="169"/>
    </location>
</feature>
<dbReference type="Proteomes" id="UP000005741">
    <property type="component" value="Chromosome"/>
</dbReference>
<dbReference type="EMBL" id="CM001436">
    <property type="protein sequence ID" value="EHQ34439.1"/>
    <property type="molecule type" value="Genomic_DNA"/>
</dbReference>
<gene>
    <name evidence="3" type="ORF">Metlim_0298</name>
</gene>
<name>H1Z0H2_9EURY</name>
<sequence>MIDEAVRRWNPWWAEKKIPDQILGIHRDITDSIIKTLKTPHIKDIIGVRRSGKTTVLYQTADYLIKTGTDPKNIIFINFDDPTINAASFDEILKEIYKINPEISHIFLDEIQQKKGFENWIRMLYDTKKFSQIFLSGSSASLLSQETGRVLSGRHITSEVFPLSFPEYLKISGLKGLDQDYLLNNRERLLYHLTKYLKEGGFPESAGTEDYIHKMILTSLYNDIIARDIASRFGADYNITKRISHFMLTNTTSEYSYSRISKNTDVTVETAEKYTGYLLDSLMILQLPLFSYKLKVQYKQNKKIYATDTGLRNEVSFSFSSDIGKLAENAVFIELKRRGHDIYYWKDKGGFEADFLIKEGMDISKIIQVCWDPKNDKTKSREERSIVKACTEFNLKSGLILTEDYQDTTEADGIKIEYYPLWKWFCGI</sequence>
<dbReference type="RefSeq" id="WP_004076078.1">
    <property type="nucleotide sequence ID" value="NZ_CM001436.1"/>
</dbReference>
<dbReference type="PANTHER" id="PTHR33295">
    <property type="entry name" value="ATPASE"/>
    <property type="match status" value="1"/>
</dbReference>
<dbReference type="InterPro" id="IPR027417">
    <property type="entry name" value="P-loop_NTPase"/>
</dbReference>
<dbReference type="Pfam" id="PF13635">
    <property type="entry name" value="DUF4143"/>
    <property type="match status" value="1"/>
</dbReference>
<dbReference type="InterPro" id="IPR041682">
    <property type="entry name" value="AAA_14"/>
</dbReference>
<evidence type="ECO:0000313" key="4">
    <source>
        <dbReference type="Proteomes" id="UP000005741"/>
    </source>
</evidence>
<dbReference type="HOGENOM" id="CLU_041527_0_0_2"/>
<accession>H1Z0H2</accession>
<dbReference type="Pfam" id="PF13173">
    <property type="entry name" value="AAA_14"/>
    <property type="match status" value="1"/>
</dbReference>
<dbReference type="InterPro" id="IPR025420">
    <property type="entry name" value="DUF4143"/>
</dbReference>
<evidence type="ECO:0000259" key="2">
    <source>
        <dbReference type="Pfam" id="PF13635"/>
    </source>
</evidence>
<proteinExistence type="predicted"/>
<evidence type="ECO:0000313" key="3">
    <source>
        <dbReference type="EMBL" id="EHQ34439.1"/>
    </source>
</evidence>
<dbReference type="PANTHER" id="PTHR33295:SF8">
    <property type="entry name" value="AAA+ ATPASE DOMAIN-CONTAINING PROTEIN"/>
    <property type="match status" value="1"/>
</dbReference>
<dbReference type="SUPFAM" id="SSF52540">
    <property type="entry name" value="P-loop containing nucleoside triphosphate hydrolases"/>
    <property type="match status" value="1"/>
</dbReference>
<organism evidence="3 4">
    <name type="scientific">Methanoplanus limicola DSM 2279</name>
    <dbReference type="NCBI Taxonomy" id="937775"/>
    <lineage>
        <taxon>Archaea</taxon>
        <taxon>Methanobacteriati</taxon>
        <taxon>Methanobacteriota</taxon>
        <taxon>Stenosarchaea group</taxon>
        <taxon>Methanomicrobia</taxon>
        <taxon>Methanomicrobiales</taxon>
        <taxon>Methanomicrobiaceae</taxon>
        <taxon>Methanoplanus</taxon>
    </lineage>
</organism>
<dbReference type="STRING" id="937775.Metlim_0298"/>
<dbReference type="OrthoDB" id="371918at2157"/>
<evidence type="ECO:0008006" key="5">
    <source>
        <dbReference type="Google" id="ProtNLM"/>
    </source>
</evidence>
<keyword evidence="4" id="KW-1185">Reference proteome</keyword>
<reference evidence="3 4" key="1">
    <citation type="submission" date="2011-10" db="EMBL/GenBank/DDBJ databases">
        <title>The Improved High-Quality Draft genome of Methanoplanus limicola DSM 2279.</title>
        <authorList>
            <consortium name="US DOE Joint Genome Institute (JGI-PGF)"/>
            <person name="Lucas S."/>
            <person name="Copeland A."/>
            <person name="Lapidus A."/>
            <person name="Glavina del Rio T."/>
            <person name="Dalin E."/>
            <person name="Tice H."/>
            <person name="Bruce D."/>
            <person name="Goodwin L."/>
            <person name="Pitluck S."/>
            <person name="Peters L."/>
            <person name="Mikhailova N."/>
            <person name="Lu M."/>
            <person name="Kyrpides N."/>
            <person name="Mavromatis K."/>
            <person name="Ivanova N."/>
            <person name="Markowitz V."/>
            <person name="Cheng J.-F."/>
            <person name="Hugenholtz P."/>
            <person name="Woyke T."/>
            <person name="Wu D."/>
            <person name="Wirth R."/>
            <person name="Brambilla E.-M."/>
            <person name="Klenk H.-P."/>
            <person name="Eisen J.A."/>
        </authorList>
    </citation>
    <scope>NUCLEOTIDE SEQUENCE [LARGE SCALE GENOMIC DNA]</scope>
    <source>
        <strain evidence="3 4">DSM 2279</strain>
    </source>
</reference>
<feature type="domain" description="DUF4143" evidence="2">
    <location>
        <begin position="227"/>
        <end position="360"/>
    </location>
</feature>
<evidence type="ECO:0000259" key="1">
    <source>
        <dbReference type="Pfam" id="PF13173"/>
    </source>
</evidence>
<dbReference type="AlphaFoldDB" id="H1Z0H2"/>
<dbReference type="InParanoid" id="H1Z0H2"/>